<protein>
    <submittedName>
        <fullName evidence="2">Uncharacterized protein</fullName>
    </submittedName>
</protein>
<sequence length="62" mass="7032">MKQMSAVDKEWGANPSSAEDNHDNQEEQSAEEEKSDEGQEEQSTEEERDPNDQEEHAAQVRG</sequence>
<name>A0A167V9C6_CORFA</name>
<evidence type="ECO:0000313" key="3">
    <source>
        <dbReference type="Proteomes" id="UP000076744"/>
    </source>
</evidence>
<proteinExistence type="predicted"/>
<feature type="compositionally biased region" description="Acidic residues" evidence="1">
    <location>
        <begin position="26"/>
        <end position="49"/>
    </location>
</feature>
<dbReference type="GeneID" id="30021671"/>
<accession>A0A167V9C6</accession>
<dbReference type="AlphaFoldDB" id="A0A167V9C6"/>
<gene>
    <name evidence="2" type="ORF">ISF_05379</name>
</gene>
<comment type="caution">
    <text evidence="2">The sequence shown here is derived from an EMBL/GenBank/DDBJ whole genome shotgun (WGS) entry which is preliminary data.</text>
</comment>
<dbReference type="RefSeq" id="XP_018704120.1">
    <property type="nucleotide sequence ID" value="XM_018848984.1"/>
</dbReference>
<evidence type="ECO:0000256" key="1">
    <source>
        <dbReference type="SAM" id="MobiDB-lite"/>
    </source>
</evidence>
<keyword evidence="3" id="KW-1185">Reference proteome</keyword>
<evidence type="ECO:0000313" key="2">
    <source>
        <dbReference type="EMBL" id="OAA62370.1"/>
    </source>
</evidence>
<feature type="compositionally biased region" description="Basic and acidic residues" evidence="1">
    <location>
        <begin position="50"/>
        <end position="62"/>
    </location>
</feature>
<organism evidence="2 3">
    <name type="scientific">Cordyceps fumosorosea (strain ARSEF 2679)</name>
    <name type="common">Isaria fumosorosea</name>
    <dbReference type="NCBI Taxonomy" id="1081104"/>
    <lineage>
        <taxon>Eukaryota</taxon>
        <taxon>Fungi</taxon>
        <taxon>Dikarya</taxon>
        <taxon>Ascomycota</taxon>
        <taxon>Pezizomycotina</taxon>
        <taxon>Sordariomycetes</taxon>
        <taxon>Hypocreomycetidae</taxon>
        <taxon>Hypocreales</taxon>
        <taxon>Cordycipitaceae</taxon>
        <taxon>Cordyceps</taxon>
    </lineage>
</organism>
<reference evidence="2 3" key="1">
    <citation type="journal article" date="2016" name="Genome Biol. Evol.">
        <title>Divergent and convergent evolution of fungal pathogenicity.</title>
        <authorList>
            <person name="Shang Y."/>
            <person name="Xiao G."/>
            <person name="Zheng P."/>
            <person name="Cen K."/>
            <person name="Zhan S."/>
            <person name="Wang C."/>
        </authorList>
    </citation>
    <scope>NUCLEOTIDE SEQUENCE [LARGE SCALE GENOMIC DNA]</scope>
    <source>
        <strain evidence="2 3">ARSEF 2679</strain>
    </source>
</reference>
<feature type="region of interest" description="Disordered" evidence="1">
    <location>
        <begin position="1"/>
        <end position="62"/>
    </location>
</feature>
<dbReference type="Proteomes" id="UP000076744">
    <property type="component" value="Unassembled WGS sequence"/>
</dbReference>
<dbReference type="EMBL" id="AZHB01000012">
    <property type="protein sequence ID" value="OAA62370.1"/>
    <property type="molecule type" value="Genomic_DNA"/>
</dbReference>